<accession>A0AAD9D7T6</accession>
<feature type="compositionally biased region" description="Pro residues" evidence="1">
    <location>
        <begin position="295"/>
        <end position="306"/>
    </location>
</feature>
<dbReference type="Gene3D" id="1.10.530.10">
    <property type="match status" value="1"/>
</dbReference>
<keyword evidence="2" id="KW-1133">Transmembrane helix</keyword>
<feature type="region of interest" description="Disordered" evidence="1">
    <location>
        <begin position="281"/>
        <end position="312"/>
    </location>
</feature>
<protein>
    <submittedName>
        <fullName evidence="3">Uncharacterized protein</fullName>
    </submittedName>
</protein>
<feature type="transmembrane region" description="Helical" evidence="2">
    <location>
        <begin position="805"/>
        <end position="823"/>
    </location>
</feature>
<evidence type="ECO:0000256" key="2">
    <source>
        <dbReference type="SAM" id="Phobius"/>
    </source>
</evidence>
<organism evidence="3 4">
    <name type="scientific">Skeletonema marinoi</name>
    <dbReference type="NCBI Taxonomy" id="267567"/>
    <lineage>
        <taxon>Eukaryota</taxon>
        <taxon>Sar</taxon>
        <taxon>Stramenopiles</taxon>
        <taxon>Ochrophyta</taxon>
        <taxon>Bacillariophyta</taxon>
        <taxon>Coscinodiscophyceae</taxon>
        <taxon>Thalassiosirophycidae</taxon>
        <taxon>Thalassiosirales</taxon>
        <taxon>Skeletonemataceae</taxon>
        <taxon>Skeletonema</taxon>
        <taxon>Skeletonema marinoi-dohrnii complex</taxon>
    </lineage>
</organism>
<dbReference type="PANTHER" id="PTHR21113:SF4">
    <property type="entry name" value="CHITIN-BINDING TYPE-4 DOMAIN-CONTAINING PROTEIN"/>
    <property type="match status" value="1"/>
</dbReference>
<reference evidence="3" key="1">
    <citation type="submission" date="2023-06" db="EMBL/GenBank/DDBJ databases">
        <title>Survivors Of The Sea: Transcriptome response of Skeletonema marinoi to long-term dormancy.</title>
        <authorList>
            <person name="Pinder M.I.M."/>
            <person name="Kourtchenko O."/>
            <person name="Robertson E.K."/>
            <person name="Larsson T."/>
            <person name="Maumus F."/>
            <person name="Osuna-Cruz C.M."/>
            <person name="Vancaester E."/>
            <person name="Stenow R."/>
            <person name="Vandepoele K."/>
            <person name="Ploug H."/>
            <person name="Bruchert V."/>
            <person name="Godhe A."/>
            <person name="Topel M."/>
        </authorList>
    </citation>
    <scope>NUCLEOTIDE SEQUENCE</scope>
    <source>
        <strain evidence="3">R05AC</strain>
    </source>
</reference>
<keyword evidence="2" id="KW-0812">Transmembrane</keyword>
<evidence type="ECO:0000313" key="4">
    <source>
        <dbReference type="Proteomes" id="UP001224775"/>
    </source>
</evidence>
<feature type="region of interest" description="Disordered" evidence="1">
    <location>
        <begin position="977"/>
        <end position="1030"/>
    </location>
</feature>
<keyword evidence="4" id="KW-1185">Reference proteome</keyword>
<dbReference type="AlphaFoldDB" id="A0AAD9D7T6"/>
<keyword evidence="2" id="KW-0472">Membrane</keyword>
<dbReference type="EMBL" id="JATAAI010000032">
    <property type="protein sequence ID" value="KAK1735913.1"/>
    <property type="molecule type" value="Genomic_DNA"/>
</dbReference>
<dbReference type="Proteomes" id="UP001224775">
    <property type="component" value="Unassembled WGS sequence"/>
</dbReference>
<evidence type="ECO:0000256" key="1">
    <source>
        <dbReference type="SAM" id="MobiDB-lite"/>
    </source>
</evidence>
<sequence>MKETIKYDACDENSWDLVGGKYPLSNACGQLGQSYQDYHCSEGEKHMECPVDPNMSITAVTHAKWYGAPAPLYCGPKTDEQPHSGFWDYGYECNKGWANPPETCDVYEGQKAGKFDQSRPYASTAGRTDVEGCCWWGRGVIQTSGVCNFGKLNYYLGARAAEEERDSKYPSVDFCKDPEIICSSSEYKELKWVAGMFYWMESVQSYDEGGWKYTDELQKFVEGGMQGTSFIDAVSGIVNRGCHNPPCGTGAVDGGHERSQNFKKVLDTMFAGSIPEVSGLTTSSNFQSPLNPSSPANPSPSSPSPPSQTIGDKWYPDYNPIWAEGLCSNSYPALSGRPHYDSQSECCAKAYNGQASGACVGLIPSSPVDIPSKPSSPTPDLNTIISVVTQPTNKPIASFSIEEVSQPTNEPVTSFSIEETGTKWYPDYNPIWALGVCSNISPAPSGRPHYESQSECCKLAYGGQASGACVGYTTSTVSKLETYYPDYSGNWAEGKCTNAYPAPSGRPQYNSQQECCEKAYGGQASGACINDIPAPLATAENALDKFYPDYNPIWALGVCSNKAPLPNGRPIYSSQAECCEFAYRGQASGACVNHFPRGTSDKLVSFAESSAEFMAKHAVLRSNFIMYSCGESNVIPYDTAIMDILFDYEVTLPQTVQVKHALPTLKKEIMDGLASTLNCQITHRRRGLRKVADGTLLLGFQSVEGSDVIDGKKGSCTATQVVDGESCYPIIGHIAAVIKFDSTNDEVLVVKNDILKNIRHTMAGNSISDSSGVEYVNEHEIDIQQTQAVNNTGIECTTAGSSGRTWVAVLLGLAFGVAALLVIKRRRIAQKIKNRTHDIDSSDESICVENEFGVEETVRIDFSLADELSLSRHESEGDERGSGCCSESSDCGDYSNVGESVNRVSHLCQQDECRSQPGSLDAYISKTCSNPSIFAGVNNSLHQSVSVESECARRQNAQSALAMESVVLNLMGDSAALSDENDDEAHNATATAEERDEIDGTKHEDEESNMQEEEKTVEVEEMLEPIAQLT</sequence>
<evidence type="ECO:0000313" key="3">
    <source>
        <dbReference type="EMBL" id="KAK1735913.1"/>
    </source>
</evidence>
<proteinExistence type="predicted"/>
<name>A0AAD9D7T6_9STRA</name>
<dbReference type="PANTHER" id="PTHR21113">
    <property type="entry name" value="AGAP001705-PA"/>
    <property type="match status" value="1"/>
</dbReference>
<gene>
    <name evidence="3" type="ORF">QTG54_013619</name>
</gene>
<comment type="caution">
    <text evidence="3">The sequence shown here is derived from an EMBL/GenBank/DDBJ whole genome shotgun (WGS) entry which is preliminary data.</text>
</comment>